<comment type="caution">
    <text evidence="4">The sequence shown here is derived from an EMBL/GenBank/DDBJ whole genome shotgun (WGS) entry which is preliminary data.</text>
</comment>
<dbReference type="SUPFAM" id="SSF52540">
    <property type="entry name" value="P-loop containing nucleoside triphosphate hydrolases"/>
    <property type="match status" value="1"/>
</dbReference>
<dbReference type="HAMAP" id="MF_00235">
    <property type="entry name" value="Adenylate_kinase_Adk"/>
    <property type="match status" value="1"/>
</dbReference>
<sequence>MVIFGPPGCGKGTQAARIVQNHGFLHVSTGDLIRNEIAEGTAMGDLYHKFISRGMLVPDQIILKELYRFALIHKNAKGMIFDGFPRTLYQAQMLDRVFAKKSMKIGLVISIDVPEAELMKRVLERGKTSGRSDDNEMVMHNRLMIYFSQTQPVIEYYRKSRRLVSIDGNQHIETVAGIIDKTIREHL</sequence>
<dbReference type="PRINTS" id="PR00094">
    <property type="entry name" value="ADENYLTKNASE"/>
</dbReference>
<dbReference type="InterPro" id="IPR027417">
    <property type="entry name" value="P-loop_NTPase"/>
</dbReference>
<dbReference type="Gene3D" id="3.40.50.300">
    <property type="entry name" value="P-loop containing nucleotide triphosphate hydrolases"/>
    <property type="match status" value="1"/>
</dbReference>
<evidence type="ECO:0000256" key="1">
    <source>
        <dbReference type="ARBA" id="ARBA00022679"/>
    </source>
</evidence>
<dbReference type="Pfam" id="PF00406">
    <property type="entry name" value="ADK"/>
    <property type="match status" value="1"/>
</dbReference>
<keyword evidence="2" id="KW-0547">Nucleotide-binding</keyword>
<reference evidence="4" key="1">
    <citation type="submission" date="2019-08" db="EMBL/GenBank/DDBJ databases">
        <authorList>
            <person name="Kucharzyk K."/>
            <person name="Murdoch R.W."/>
            <person name="Higgins S."/>
            <person name="Loffler F."/>
        </authorList>
    </citation>
    <scope>NUCLEOTIDE SEQUENCE</scope>
</reference>
<evidence type="ECO:0000313" key="4">
    <source>
        <dbReference type="EMBL" id="MPM35870.1"/>
    </source>
</evidence>
<evidence type="ECO:0000256" key="2">
    <source>
        <dbReference type="ARBA" id="ARBA00022741"/>
    </source>
</evidence>
<gene>
    <name evidence="4" type="primary">adk_26</name>
    <name evidence="4" type="ORF">SDC9_82464</name>
</gene>
<proteinExistence type="inferred from homology"/>
<dbReference type="NCBIfam" id="NF011100">
    <property type="entry name" value="PRK14527.1"/>
    <property type="match status" value="1"/>
</dbReference>
<organism evidence="4">
    <name type="scientific">bioreactor metagenome</name>
    <dbReference type="NCBI Taxonomy" id="1076179"/>
    <lineage>
        <taxon>unclassified sequences</taxon>
        <taxon>metagenomes</taxon>
        <taxon>ecological metagenomes</taxon>
    </lineage>
</organism>
<dbReference type="NCBIfam" id="NF001381">
    <property type="entry name" value="PRK00279.1-3"/>
    <property type="match status" value="1"/>
</dbReference>
<name>A0A644Z4P3_9ZZZZ</name>
<keyword evidence="1 4" id="KW-0808">Transferase</keyword>
<dbReference type="GO" id="GO:0005524">
    <property type="term" value="F:ATP binding"/>
    <property type="evidence" value="ECO:0007669"/>
    <property type="project" value="InterPro"/>
</dbReference>
<keyword evidence="3 4" id="KW-0418">Kinase</keyword>
<accession>A0A644Z4P3</accession>
<dbReference type="PANTHER" id="PTHR23359">
    <property type="entry name" value="NUCLEOTIDE KINASE"/>
    <property type="match status" value="1"/>
</dbReference>
<dbReference type="NCBIfam" id="NF011105">
    <property type="entry name" value="PRK14532.1"/>
    <property type="match status" value="1"/>
</dbReference>
<dbReference type="GO" id="GO:0004017">
    <property type="term" value="F:AMP kinase activity"/>
    <property type="evidence" value="ECO:0007669"/>
    <property type="project" value="UniProtKB-EC"/>
</dbReference>
<dbReference type="EMBL" id="VSSQ01007424">
    <property type="protein sequence ID" value="MPM35870.1"/>
    <property type="molecule type" value="Genomic_DNA"/>
</dbReference>
<evidence type="ECO:0000256" key="3">
    <source>
        <dbReference type="ARBA" id="ARBA00022777"/>
    </source>
</evidence>
<dbReference type="AlphaFoldDB" id="A0A644Z4P3"/>
<dbReference type="PROSITE" id="PS00113">
    <property type="entry name" value="ADENYLATE_KINASE"/>
    <property type="match status" value="1"/>
</dbReference>
<dbReference type="EC" id="2.7.4.3" evidence="4"/>
<protein>
    <submittedName>
        <fullName evidence="4">Adenylate kinase</fullName>
        <ecNumber evidence="4">2.7.4.3</ecNumber>
    </submittedName>
</protein>
<dbReference type="InterPro" id="IPR033690">
    <property type="entry name" value="Adenylat_kinase_CS"/>
</dbReference>
<dbReference type="InterPro" id="IPR000850">
    <property type="entry name" value="Adenylat/UMP-CMP_kin"/>
</dbReference>
<dbReference type="CDD" id="cd01428">
    <property type="entry name" value="ADK"/>
    <property type="match status" value="1"/>
</dbReference>